<evidence type="ECO:0000313" key="1">
    <source>
        <dbReference type="EMBL" id="KAF1828256.1"/>
    </source>
</evidence>
<proteinExistence type="predicted"/>
<protein>
    <submittedName>
        <fullName evidence="1">Uncharacterized protein</fullName>
    </submittedName>
</protein>
<sequence>MGSVLWLHARNLHHVNEPQKLGVLDLVKRLGINMLRTLVMAVAADHIERWLVVRVELERLEVVTDVANLDDASSHLDEVAGGGLALRIVAMRGVAVRDKANCVLSLVAVEESLLKLLLGLLVAIHAAEKTDDTSLTRVAGRKIEEYDVIVSKALLYEPYSLRNISRVRACYSKNSLKKSYCKAAIKRSSGKSNVVATCYPLEDYKEAGCYV</sequence>
<reference evidence="1" key="1">
    <citation type="submission" date="2020-01" db="EMBL/GenBank/DDBJ databases">
        <authorList>
            <consortium name="DOE Joint Genome Institute"/>
            <person name="Haridas S."/>
            <person name="Albert R."/>
            <person name="Binder M."/>
            <person name="Bloem J."/>
            <person name="Labutti K."/>
            <person name="Salamov A."/>
            <person name="Andreopoulos B."/>
            <person name="Baker S.E."/>
            <person name="Barry K."/>
            <person name="Bills G."/>
            <person name="Bluhm B.H."/>
            <person name="Cannon C."/>
            <person name="Castanera R."/>
            <person name="Culley D.E."/>
            <person name="Daum C."/>
            <person name="Ezra D."/>
            <person name="Gonzalez J.B."/>
            <person name="Henrissat B."/>
            <person name="Kuo A."/>
            <person name="Liang C."/>
            <person name="Lipzen A."/>
            <person name="Lutzoni F."/>
            <person name="Magnuson J."/>
            <person name="Mondo S."/>
            <person name="Nolan M."/>
            <person name="Ohm R."/>
            <person name="Pangilinan J."/>
            <person name="Park H.-J."/>
            <person name="Ramirez L."/>
            <person name="Alfaro M."/>
            <person name="Sun H."/>
            <person name="Tritt A."/>
            <person name="Yoshinaga Y."/>
            <person name="Zwiers L.-H."/>
            <person name="Turgeon B.G."/>
            <person name="Goodwin S.B."/>
            <person name="Spatafora J.W."/>
            <person name="Crous P.W."/>
            <person name="Grigoriev I.V."/>
        </authorList>
    </citation>
    <scope>NUCLEOTIDE SEQUENCE</scope>
    <source>
        <strain evidence="1">P77</strain>
    </source>
</reference>
<dbReference type="EMBL" id="ML975596">
    <property type="protein sequence ID" value="KAF1828256.1"/>
    <property type="molecule type" value="Genomic_DNA"/>
</dbReference>
<gene>
    <name evidence="1" type="ORF">BDW02DRAFT_584619</name>
</gene>
<accession>A0A6A5JXE9</accession>
<dbReference type="Proteomes" id="UP000800040">
    <property type="component" value="Unassembled WGS sequence"/>
</dbReference>
<dbReference type="AlphaFoldDB" id="A0A6A5JXE9"/>
<organism evidence="1 2">
    <name type="scientific">Decorospora gaudefroyi</name>
    <dbReference type="NCBI Taxonomy" id="184978"/>
    <lineage>
        <taxon>Eukaryota</taxon>
        <taxon>Fungi</taxon>
        <taxon>Dikarya</taxon>
        <taxon>Ascomycota</taxon>
        <taxon>Pezizomycotina</taxon>
        <taxon>Dothideomycetes</taxon>
        <taxon>Pleosporomycetidae</taxon>
        <taxon>Pleosporales</taxon>
        <taxon>Pleosporineae</taxon>
        <taxon>Pleosporaceae</taxon>
        <taxon>Decorospora</taxon>
    </lineage>
</organism>
<keyword evidence="2" id="KW-1185">Reference proteome</keyword>
<evidence type="ECO:0000313" key="2">
    <source>
        <dbReference type="Proteomes" id="UP000800040"/>
    </source>
</evidence>
<name>A0A6A5JXE9_9PLEO</name>